<sequence>MKTTLATMITLIAASSAFAASGAESEGSGLFLILFIGIGALIIVGQMLPGLTLFGSMLKGLFSGKDAESRN</sequence>
<reference evidence="3 4" key="1">
    <citation type="submission" date="2005-10" db="EMBL/GenBank/DDBJ databases">
        <title>Complete sequence of Geobacter metallireducens GS-15.</title>
        <authorList>
            <consortium name="US DOE Joint Genome Institute"/>
            <person name="Copeland A."/>
            <person name="Lucas S."/>
            <person name="Lapidus A."/>
            <person name="Barry K."/>
            <person name="Detter J.C."/>
            <person name="Glavina T."/>
            <person name="Hammon N."/>
            <person name="Israni S."/>
            <person name="Pitluck S."/>
            <person name="Di Bartolo G."/>
            <person name="Chain P."/>
            <person name="Schmutz J."/>
            <person name="Larimer F."/>
            <person name="Land M."/>
            <person name="Kyrpides N."/>
            <person name="Ivanova N."/>
            <person name="Richardson P."/>
        </authorList>
    </citation>
    <scope>NUCLEOTIDE SEQUENCE [LARGE SCALE GENOMIC DNA]</scope>
    <source>
        <strain evidence="4">ATCC 53774 / DSM 7210 / GS-15</strain>
    </source>
</reference>
<evidence type="ECO:0000313" key="4">
    <source>
        <dbReference type="Proteomes" id="UP000007073"/>
    </source>
</evidence>
<dbReference type="HOGENOM" id="CLU_189842_0_0_7"/>
<protein>
    <submittedName>
        <fullName evidence="3">Uncharacterized protein</fullName>
    </submittedName>
</protein>
<name>Q39RJ1_GEOMG</name>
<keyword evidence="1" id="KW-0812">Transmembrane</keyword>
<dbReference type="KEGG" id="gme:Gmet_2915"/>
<organism evidence="3 4">
    <name type="scientific">Geobacter metallireducens (strain ATCC 53774 / DSM 7210 / GS-15)</name>
    <dbReference type="NCBI Taxonomy" id="269799"/>
    <lineage>
        <taxon>Bacteria</taxon>
        <taxon>Pseudomonadati</taxon>
        <taxon>Thermodesulfobacteriota</taxon>
        <taxon>Desulfuromonadia</taxon>
        <taxon>Geobacterales</taxon>
        <taxon>Geobacteraceae</taxon>
        <taxon>Geobacter</taxon>
    </lineage>
</organism>
<keyword evidence="2" id="KW-0732">Signal</keyword>
<dbReference type="RefSeq" id="WP_004512851.1">
    <property type="nucleotide sequence ID" value="NC_007517.1"/>
</dbReference>
<proteinExistence type="predicted"/>
<dbReference type="AlphaFoldDB" id="Q39RJ1"/>
<keyword evidence="4" id="KW-1185">Reference proteome</keyword>
<keyword evidence="1" id="KW-1133">Transmembrane helix</keyword>
<accession>Q39RJ1</accession>
<feature type="signal peptide" evidence="2">
    <location>
        <begin position="1"/>
        <end position="19"/>
    </location>
</feature>
<feature type="transmembrane region" description="Helical" evidence="1">
    <location>
        <begin position="29"/>
        <end position="55"/>
    </location>
</feature>
<evidence type="ECO:0000256" key="2">
    <source>
        <dbReference type="SAM" id="SignalP"/>
    </source>
</evidence>
<feature type="chain" id="PRO_5004223178" evidence="2">
    <location>
        <begin position="20"/>
        <end position="71"/>
    </location>
</feature>
<gene>
    <name evidence="3" type="ordered locus">Gmet_2915</name>
</gene>
<evidence type="ECO:0000313" key="3">
    <source>
        <dbReference type="EMBL" id="ABB33133.1"/>
    </source>
</evidence>
<evidence type="ECO:0000256" key="1">
    <source>
        <dbReference type="SAM" id="Phobius"/>
    </source>
</evidence>
<dbReference type="EMBL" id="CP000148">
    <property type="protein sequence ID" value="ABB33133.1"/>
    <property type="molecule type" value="Genomic_DNA"/>
</dbReference>
<keyword evidence="1" id="KW-0472">Membrane</keyword>
<reference evidence="3 4" key="2">
    <citation type="journal article" date="2009" name="BMC Microbiol.">
        <title>The genome sequence of Geobacter metallireducens: features of metabolism, physiology and regulation common and dissimilar to Geobacter sulfurreducens.</title>
        <authorList>
            <person name="Aklujkar M."/>
            <person name="Krushkal J."/>
            <person name="DiBartolo G."/>
            <person name="Lapidus A."/>
            <person name="Land M.L."/>
            <person name="Lovley D.R."/>
        </authorList>
    </citation>
    <scope>NUCLEOTIDE SEQUENCE [LARGE SCALE GENOMIC DNA]</scope>
    <source>
        <strain evidence="4">ATCC 53774 / DSM 7210 / GS-15</strain>
    </source>
</reference>
<dbReference type="Proteomes" id="UP000007073">
    <property type="component" value="Chromosome"/>
</dbReference>
<dbReference type="STRING" id="269799.Gmet_2915"/>